<evidence type="ECO:0000313" key="3">
    <source>
        <dbReference type="Proteomes" id="UP000550895"/>
    </source>
</evidence>
<feature type="region of interest" description="Disordered" evidence="1">
    <location>
        <begin position="133"/>
        <end position="152"/>
    </location>
</feature>
<evidence type="ECO:0008006" key="4">
    <source>
        <dbReference type="Google" id="ProtNLM"/>
    </source>
</evidence>
<evidence type="ECO:0000256" key="1">
    <source>
        <dbReference type="SAM" id="MobiDB-lite"/>
    </source>
</evidence>
<proteinExistence type="predicted"/>
<comment type="caution">
    <text evidence="2">The sequence shown here is derived from an EMBL/GenBank/DDBJ whole genome shotgun (WGS) entry which is preliminary data.</text>
</comment>
<gene>
    <name evidence="2" type="ORF">HNR26_004693</name>
</gene>
<evidence type="ECO:0000313" key="2">
    <source>
        <dbReference type="EMBL" id="MBB5278592.1"/>
    </source>
</evidence>
<accession>A0A7W8MF59</accession>
<feature type="region of interest" description="Disordered" evidence="1">
    <location>
        <begin position="260"/>
        <end position="296"/>
    </location>
</feature>
<reference evidence="2 3" key="1">
    <citation type="submission" date="2020-08" db="EMBL/GenBank/DDBJ databases">
        <title>Genomic Encyclopedia of Type Strains, Phase IV (KMG-IV): sequencing the most valuable type-strain genomes for metagenomic binning, comparative biology and taxonomic classification.</title>
        <authorList>
            <person name="Goeker M."/>
        </authorList>
    </citation>
    <scope>NUCLEOTIDE SEQUENCE [LARGE SCALE GENOMIC DNA]</scope>
    <source>
        <strain evidence="2 3">DSM 26376</strain>
    </source>
</reference>
<sequence>MARFSAGSDSPSDAPGSHSLSSCWHACLGCLGGAACSPDRSSISPRGRSICRQSLTDDLKVTLIAAAQDQIIFFDLQFLELLDQGGSIHRKRRPLRAADALATCFPPTGRDRPASYFACKRSSPVCNLTLSGSATTSPNGPPSFSPEAHHGGCHPRTGNILHAACYHPPLRKADAGADDTVRLPSSLPFLRDDRDGRLPIAARAALLEMADQIDKLTDKVELLDAKIIAGVKADDAARRLTTIPGVGPIIAATVGSPFRIRRRPNRAGSGRLDRHHPQSELQRRQGTARQDLKARQ</sequence>
<dbReference type="AlphaFoldDB" id="A0A7W8MF59"/>
<keyword evidence="3" id="KW-1185">Reference proteome</keyword>
<organism evidence="2 3">
    <name type="scientific">Rhizobium rosettiformans</name>
    <dbReference type="NCBI Taxonomy" id="1368430"/>
    <lineage>
        <taxon>Bacteria</taxon>
        <taxon>Pseudomonadati</taxon>
        <taxon>Pseudomonadota</taxon>
        <taxon>Alphaproteobacteria</taxon>
        <taxon>Hyphomicrobiales</taxon>
        <taxon>Rhizobiaceae</taxon>
        <taxon>Rhizobium/Agrobacterium group</taxon>
        <taxon>Rhizobium</taxon>
    </lineage>
</organism>
<name>A0A7W8MF59_9HYPH</name>
<dbReference type="EMBL" id="JACHGA010000024">
    <property type="protein sequence ID" value="MBB5278592.1"/>
    <property type="molecule type" value="Genomic_DNA"/>
</dbReference>
<protein>
    <recommendedName>
        <fullName evidence="4">IS110 family transposase</fullName>
    </recommendedName>
</protein>
<dbReference type="Proteomes" id="UP000550895">
    <property type="component" value="Unassembled WGS sequence"/>
</dbReference>
<feature type="compositionally biased region" description="Basic and acidic residues" evidence="1">
    <location>
        <begin position="271"/>
        <end position="283"/>
    </location>
</feature>